<feature type="compositionally biased region" description="Low complexity" evidence="1">
    <location>
        <begin position="105"/>
        <end position="135"/>
    </location>
</feature>
<comment type="caution">
    <text evidence="3">The sequence shown here is derived from an EMBL/GenBank/DDBJ whole genome shotgun (WGS) entry which is preliminary data.</text>
</comment>
<feature type="signal peptide" evidence="2">
    <location>
        <begin position="1"/>
        <end position="26"/>
    </location>
</feature>
<evidence type="ECO:0000313" key="4">
    <source>
        <dbReference type="Proteomes" id="UP000658690"/>
    </source>
</evidence>
<organism evidence="3 4">
    <name type="scientific">Paenibacillus germinis</name>
    <dbReference type="NCBI Taxonomy" id="2654979"/>
    <lineage>
        <taxon>Bacteria</taxon>
        <taxon>Bacillati</taxon>
        <taxon>Bacillota</taxon>
        <taxon>Bacilli</taxon>
        <taxon>Bacillales</taxon>
        <taxon>Paenibacillaceae</taxon>
        <taxon>Paenibacillus</taxon>
    </lineage>
</organism>
<keyword evidence="4" id="KW-1185">Reference proteome</keyword>
<keyword evidence="2" id="KW-0732">Signal</keyword>
<dbReference type="Proteomes" id="UP000658690">
    <property type="component" value="Unassembled WGS sequence"/>
</dbReference>
<evidence type="ECO:0000313" key="3">
    <source>
        <dbReference type="EMBL" id="NOU86484.1"/>
    </source>
</evidence>
<dbReference type="EMBL" id="WHOC01000066">
    <property type="protein sequence ID" value="NOU86484.1"/>
    <property type="molecule type" value="Genomic_DNA"/>
</dbReference>
<feature type="compositionally biased region" description="Polar residues" evidence="1">
    <location>
        <begin position="145"/>
        <end position="157"/>
    </location>
</feature>
<accession>A0ABX1Z274</accession>
<proteinExistence type="predicted"/>
<feature type="region of interest" description="Disordered" evidence="1">
    <location>
        <begin position="104"/>
        <end position="157"/>
    </location>
</feature>
<protein>
    <recommendedName>
        <fullName evidence="5">DUF5666 domain-containing protein</fullName>
    </recommendedName>
</protein>
<feature type="compositionally biased region" description="Low complexity" evidence="1">
    <location>
        <begin position="304"/>
        <end position="320"/>
    </location>
</feature>
<feature type="compositionally biased region" description="Basic and acidic residues" evidence="1">
    <location>
        <begin position="267"/>
        <end position="276"/>
    </location>
</feature>
<dbReference type="RefSeq" id="WP_171689762.1">
    <property type="nucleotide sequence ID" value="NZ_WHOC01000066.1"/>
</dbReference>
<name>A0ABX1Z274_9BACL</name>
<feature type="compositionally biased region" description="Basic and acidic residues" evidence="1">
    <location>
        <begin position="284"/>
        <end position="303"/>
    </location>
</feature>
<sequence length="341" mass="37167">MRKRLTITILSITLVVLMLCGWTAYAATSPNTSTSTSVLGTFKSIASDTVTVNTNTGDQTIPLAKSVWVYRDDQKAQLTDLKPGDQIELIVNSKQQAAYVKATSTTTGAPVTEAVPATPVTPEPTATPASPGASEQPGAAVPNGPVSNTQPTSQQNNEVYPNLEDIDLKVDGKHFKLHITQTKGANGILYDLNIKPENSGTIHLKGDQAAAWIKMLLASVDLKSSNAEQALTQLLAEHYNLDASKLNIHMKTKWEQEQAPNTLKQQDSQKDESAQKDDDEDEDKDKNKDKDDKVKYKDNDRSNGNKNNSNNNNKENNNAKSKAHGNSEHSGKDDDRKKSDK</sequence>
<gene>
    <name evidence="3" type="ORF">GC102_11975</name>
</gene>
<evidence type="ECO:0000256" key="2">
    <source>
        <dbReference type="SAM" id="SignalP"/>
    </source>
</evidence>
<evidence type="ECO:0000256" key="1">
    <source>
        <dbReference type="SAM" id="MobiDB-lite"/>
    </source>
</evidence>
<feature type="chain" id="PRO_5047465616" description="DUF5666 domain-containing protein" evidence="2">
    <location>
        <begin position="27"/>
        <end position="341"/>
    </location>
</feature>
<feature type="compositionally biased region" description="Basic and acidic residues" evidence="1">
    <location>
        <begin position="325"/>
        <end position="341"/>
    </location>
</feature>
<reference evidence="3 4" key="1">
    <citation type="submission" date="2019-10" db="EMBL/GenBank/DDBJ databases">
        <title>Description of Paenibacillus choica sp. nov.</title>
        <authorList>
            <person name="Carlier A."/>
            <person name="Qi S."/>
        </authorList>
    </citation>
    <scope>NUCLEOTIDE SEQUENCE [LARGE SCALE GENOMIC DNA]</scope>
    <source>
        <strain evidence="3 4">LMG 31460</strain>
    </source>
</reference>
<evidence type="ECO:0008006" key="5">
    <source>
        <dbReference type="Google" id="ProtNLM"/>
    </source>
</evidence>
<feature type="region of interest" description="Disordered" evidence="1">
    <location>
        <begin position="257"/>
        <end position="341"/>
    </location>
</feature>